<evidence type="ECO:0000256" key="1">
    <source>
        <dbReference type="ARBA" id="ARBA00009477"/>
    </source>
</evidence>
<reference evidence="3 4" key="2">
    <citation type="submission" date="2020-08" db="EMBL/GenBank/DDBJ databases">
        <title>The Agave Microbiome: Exploring the role of microbial communities in plant adaptations to desert environments.</title>
        <authorList>
            <person name="Partida-Martinez L.P."/>
        </authorList>
    </citation>
    <scope>NUCLEOTIDE SEQUENCE [LARGE SCALE GENOMIC DNA]</scope>
    <source>
        <strain evidence="3 4">AS2.3</strain>
    </source>
</reference>
<dbReference type="EMBL" id="JACCBY010000003">
    <property type="protein sequence ID" value="NYD90749.1"/>
    <property type="molecule type" value="Genomic_DNA"/>
</dbReference>
<gene>
    <name evidence="3" type="ORF">HD841_002546</name>
</gene>
<keyword evidence="4" id="KW-1185">Reference proteome</keyword>
<sequence>MPHLIRSAAAVLALALPGCTASSPPVAAPAATIIDAVTVRHAEAHGATLAGVVVPRREIALAFKASGRLMTLAVTAGDQVRAGQVLARLAGDDAAAAIDQARAERAAAAAEAARARDAATRAAGLDSAGALAAVDVRDRALVADAAAARRDAASAALARSRIGRGDTVIVAPEDGVVLDRLAEPGAVVEAGRPVLRLAAGGVEVEAQAAETLRLAPGMMADASLWAIGDDHAVARLRTIAPAGDGTTRLRRAHFTLIGGAQDLPLNSSATLLLRPAAATAPVRVPMTALDARGGRPMVWRLTDGGRHVRRTAVRLIGLRGDDALVAGLVEGTMLVASGGATLTDGQAVVIAGTGPEDR</sequence>
<comment type="caution">
    <text evidence="3">The sequence shown here is derived from an EMBL/GenBank/DDBJ whole genome shotgun (WGS) entry which is preliminary data.</text>
</comment>
<dbReference type="PANTHER" id="PTHR30469">
    <property type="entry name" value="MULTIDRUG RESISTANCE PROTEIN MDTA"/>
    <property type="match status" value="1"/>
</dbReference>
<name>A0A7Y9FP10_9SPHN</name>
<comment type="similarity">
    <text evidence="1">Belongs to the membrane fusion protein (MFP) (TC 8.A.1) family.</text>
</comment>
<evidence type="ECO:0000313" key="4">
    <source>
        <dbReference type="Proteomes" id="UP000517753"/>
    </source>
</evidence>
<dbReference type="RefSeq" id="WP_179509182.1">
    <property type="nucleotide sequence ID" value="NZ_JACCBY010000003.1"/>
</dbReference>
<dbReference type="InterPro" id="IPR006143">
    <property type="entry name" value="RND_pump_MFP"/>
</dbReference>
<feature type="chain" id="PRO_5031435665" evidence="2">
    <location>
        <begin position="28"/>
        <end position="358"/>
    </location>
</feature>
<dbReference type="GO" id="GO:0015562">
    <property type="term" value="F:efflux transmembrane transporter activity"/>
    <property type="evidence" value="ECO:0007669"/>
    <property type="project" value="TreeGrafter"/>
</dbReference>
<dbReference type="Gene3D" id="2.40.50.100">
    <property type="match status" value="1"/>
</dbReference>
<dbReference type="Gene3D" id="2.40.420.20">
    <property type="match status" value="1"/>
</dbReference>
<dbReference type="AlphaFoldDB" id="A0A7Y9FP10"/>
<proteinExistence type="inferred from homology"/>
<reference evidence="3 4" key="1">
    <citation type="submission" date="2020-07" db="EMBL/GenBank/DDBJ databases">
        <authorList>
            <person name="Partida-Martinez L."/>
            <person name="Huntemann M."/>
            <person name="Clum A."/>
            <person name="Wang J."/>
            <person name="Palaniappan K."/>
            <person name="Ritter S."/>
            <person name="Chen I.-M."/>
            <person name="Stamatis D."/>
            <person name="Reddy T."/>
            <person name="O'Malley R."/>
            <person name="Daum C."/>
            <person name="Shapiro N."/>
            <person name="Ivanova N."/>
            <person name="Kyrpides N."/>
            <person name="Woyke T."/>
        </authorList>
    </citation>
    <scope>NUCLEOTIDE SEQUENCE [LARGE SCALE GENOMIC DNA]</scope>
    <source>
        <strain evidence="3 4">AS2.3</strain>
    </source>
</reference>
<accession>A0A7Y9FP10</accession>
<dbReference type="PANTHER" id="PTHR30469:SF18">
    <property type="entry name" value="RESISTANCE-NODULATION-CELL DIVISION (RND) EFFLUX MEMBRANE FUSION PROTEIN-RELATED"/>
    <property type="match status" value="1"/>
</dbReference>
<feature type="signal peptide" evidence="2">
    <location>
        <begin position="1"/>
        <end position="27"/>
    </location>
</feature>
<dbReference type="Proteomes" id="UP000517753">
    <property type="component" value="Unassembled WGS sequence"/>
</dbReference>
<keyword evidence="2" id="KW-0732">Signal</keyword>
<dbReference type="GO" id="GO:1990281">
    <property type="term" value="C:efflux pump complex"/>
    <property type="evidence" value="ECO:0007669"/>
    <property type="project" value="TreeGrafter"/>
</dbReference>
<organism evidence="3 4">
    <name type="scientific">Sphingomonas melonis</name>
    <dbReference type="NCBI Taxonomy" id="152682"/>
    <lineage>
        <taxon>Bacteria</taxon>
        <taxon>Pseudomonadati</taxon>
        <taxon>Pseudomonadota</taxon>
        <taxon>Alphaproteobacteria</taxon>
        <taxon>Sphingomonadales</taxon>
        <taxon>Sphingomonadaceae</taxon>
        <taxon>Sphingomonas</taxon>
    </lineage>
</organism>
<dbReference type="Gene3D" id="1.10.287.470">
    <property type="entry name" value="Helix hairpin bin"/>
    <property type="match status" value="1"/>
</dbReference>
<evidence type="ECO:0000256" key="2">
    <source>
        <dbReference type="SAM" id="SignalP"/>
    </source>
</evidence>
<protein>
    <submittedName>
        <fullName evidence="3">RND family efflux transporter MFP subunit</fullName>
    </submittedName>
</protein>
<dbReference type="SUPFAM" id="SSF111369">
    <property type="entry name" value="HlyD-like secretion proteins"/>
    <property type="match status" value="1"/>
</dbReference>
<evidence type="ECO:0000313" key="3">
    <source>
        <dbReference type="EMBL" id="NYD90749.1"/>
    </source>
</evidence>
<dbReference type="NCBIfam" id="TIGR01730">
    <property type="entry name" value="RND_mfp"/>
    <property type="match status" value="1"/>
</dbReference>